<dbReference type="Gene3D" id="3.30.470.20">
    <property type="entry name" value="ATP-grasp fold, B domain"/>
    <property type="match status" value="1"/>
</dbReference>
<proteinExistence type="predicted"/>
<dbReference type="PROSITE" id="PS50975">
    <property type="entry name" value="ATP_GRASP"/>
    <property type="match status" value="1"/>
</dbReference>
<feature type="domain" description="ATP-grasp" evidence="2">
    <location>
        <begin position="171"/>
        <end position="390"/>
    </location>
</feature>
<dbReference type="Proteomes" id="UP000191124">
    <property type="component" value="Unassembled WGS sequence"/>
</dbReference>
<dbReference type="RefSeq" id="WP_078181603.1">
    <property type="nucleotide sequence ID" value="NZ_MUAL01000065.1"/>
</dbReference>
<evidence type="ECO:0000259" key="2">
    <source>
        <dbReference type="PROSITE" id="PS50975"/>
    </source>
</evidence>
<protein>
    <recommendedName>
        <fullName evidence="2">ATP-grasp domain-containing protein</fullName>
    </recommendedName>
</protein>
<dbReference type="InterPro" id="IPR011761">
    <property type="entry name" value="ATP-grasp"/>
</dbReference>
<dbReference type="EMBL" id="MUAL01000065">
    <property type="protein sequence ID" value="OOR21724.1"/>
    <property type="molecule type" value="Genomic_DNA"/>
</dbReference>
<dbReference type="AlphaFoldDB" id="A0A1S9UHY0"/>
<name>A0A1S9UHY0_BACCE</name>
<evidence type="ECO:0000256" key="1">
    <source>
        <dbReference type="PROSITE-ProRule" id="PRU00409"/>
    </source>
</evidence>
<evidence type="ECO:0000313" key="3">
    <source>
        <dbReference type="EMBL" id="OOR21724.1"/>
    </source>
</evidence>
<keyword evidence="1" id="KW-0547">Nucleotide-binding</keyword>
<gene>
    <name evidence="3" type="ORF">BW892_22285</name>
</gene>
<evidence type="ECO:0000313" key="4">
    <source>
        <dbReference type="Proteomes" id="UP000191124"/>
    </source>
</evidence>
<comment type="caution">
    <text evidence="3">The sequence shown here is derived from an EMBL/GenBank/DDBJ whole genome shotgun (WGS) entry which is preliminary data.</text>
</comment>
<dbReference type="InterPro" id="IPR040754">
    <property type="entry name" value="PreAtp-grasp"/>
</dbReference>
<sequence length="461" mass="52158">MELNIAENLEEKTFSLSKYPKLIIGNVGAESLVGEPDKLSEKAGSMWSSFSYRLAWLLEKGDILLLPKQISKEFLTYILSIKGLQKEDVHVIVPENVHHKELLTYETLNSDTLKAELTTLMAGKTWDVIPYFFDRAVAQLVKDLPVKIKPHILDYFRQGGSEVLNSKIEYRRIAGAYNIPVPEGLNCYTPSELFQAIKELIDITGSVIIKQDTNASGQGNIVITYDQRTESPGAYKTLCIEQEIQLEELYMKIWGDLTGELNTKLVVEAYYETVSVFYAELEVKEGVMRPYLLNFGDMRMEPVWNGFEIPTVSLKPYAIGEFVSNCTKLTEIVMQRGYIGLINIDGILTSDGKVMISEINGRTGGSTHVHVVANHLYGENYGDNYTILTQNKVNIGNNGFGELLNELKINNLLALKDQEGVVLLNDENQSKSIEYMIIGETRERAYDLENNFREFLNQFIK</sequence>
<dbReference type="Pfam" id="PF18604">
    <property type="entry name" value="PreAtp-grasp"/>
    <property type="match status" value="1"/>
</dbReference>
<dbReference type="GO" id="GO:0046872">
    <property type="term" value="F:metal ion binding"/>
    <property type="evidence" value="ECO:0007669"/>
    <property type="project" value="InterPro"/>
</dbReference>
<reference evidence="3 4" key="1">
    <citation type="submission" date="2017-01" db="EMBL/GenBank/DDBJ databases">
        <title>Bacillus cereus isolates.</title>
        <authorList>
            <person name="Beno S.M."/>
        </authorList>
    </citation>
    <scope>NUCLEOTIDE SEQUENCE [LARGE SCALE GENOMIC DNA]</scope>
    <source>
        <strain evidence="3 4">FSL M7-1219</strain>
    </source>
</reference>
<dbReference type="SUPFAM" id="SSF56059">
    <property type="entry name" value="Glutathione synthetase ATP-binding domain-like"/>
    <property type="match status" value="1"/>
</dbReference>
<organism evidence="3 4">
    <name type="scientific">Bacillus cereus</name>
    <dbReference type="NCBI Taxonomy" id="1396"/>
    <lineage>
        <taxon>Bacteria</taxon>
        <taxon>Bacillati</taxon>
        <taxon>Bacillota</taxon>
        <taxon>Bacilli</taxon>
        <taxon>Bacillales</taxon>
        <taxon>Bacillaceae</taxon>
        <taxon>Bacillus</taxon>
        <taxon>Bacillus cereus group</taxon>
    </lineage>
</organism>
<dbReference type="GO" id="GO:0005524">
    <property type="term" value="F:ATP binding"/>
    <property type="evidence" value="ECO:0007669"/>
    <property type="project" value="UniProtKB-UniRule"/>
</dbReference>
<keyword evidence="1" id="KW-0067">ATP-binding</keyword>
<accession>A0A1S9UHY0</accession>